<dbReference type="GO" id="GO:0005829">
    <property type="term" value="C:cytosol"/>
    <property type="evidence" value="ECO:0007669"/>
    <property type="project" value="TreeGrafter"/>
</dbReference>
<reference evidence="2" key="1">
    <citation type="submission" date="2021-01" db="EMBL/GenBank/DDBJ databases">
        <title>Rhizobium sp. strain KVB221 16S ribosomal RNA gene Genome sequencing and assembly.</title>
        <authorList>
            <person name="Kang M."/>
        </authorList>
    </citation>
    <scope>NUCLEOTIDE SEQUENCE</scope>
    <source>
        <strain evidence="2">KVB221</strain>
    </source>
</reference>
<dbReference type="AlphaFoldDB" id="A0A936YVB0"/>
<dbReference type="Gene3D" id="3.20.20.100">
    <property type="entry name" value="NADP-dependent oxidoreductase domain"/>
    <property type="match status" value="1"/>
</dbReference>
<dbReference type="Pfam" id="PF00248">
    <property type="entry name" value="Aldo_ket_red"/>
    <property type="match status" value="1"/>
</dbReference>
<accession>A0A936YVB0</accession>
<proteinExistence type="predicted"/>
<dbReference type="SUPFAM" id="SSF51430">
    <property type="entry name" value="NAD(P)-linked oxidoreductase"/>
    <property type="match status" value="1"/>
</dbReference>
<protein>
    <submittedName>
        <fullName evidence="2">Aldo/keto reductase</fullName>
    </submittedName>
</protein>
<evidence type="ECO:0000313" key="3">
    <source>
        <dbReference type="Proteomes" id="UP000633219"/>
    </source>
</evidence>
<dbReference type="InterPro" id="IPR020471">
    <property type="entry name" value="AKR"/>
</dbReference>
<dbReference type="InterPro" id="IPR023210">
    <property type="entry name" value="NADP_OxRdtase_dom"/>
</dbReference>
<gene>
    <name evidence="2" type="ORF">JJB09_19925</name>
</gene>
<dbReference type="Proteomes" id="UP000633219">
    <property type="component" value="Unassembled WGS sequence"/>
</dbReference>
<dbReference type="EMBL" id="JAEQNC010000012">
    <property type="protein sequence ID" value="MBL0374296.1"/>
    <property type="molecule type" value="Genomic_DNA"/>
</dbReference>
<dbReference type="GO" id="GO:0016491">
    <property type="term" value="F:oxidoreductase activity"/>
    <property type="evidence" value="ECO:0007669"/>
    <property type="project" value="InterPro"/>
</dbReference>
<dbReference type="PANTHER" id="PTHR42686">
    <property type="entry name" value="GH17980P-RELATED"/>
    <property type="match status" value="1"/>
</dbReference>
<name>A0A936YVB0_9HYPH</name>
<dbReference type="RefSeq" id="WP_201662410.1">
    <property type="nucleotide sequence ID" value="NZ_JAEQNC010000012.1"/>
</dbReference>
<organism evidence="2 3">
    <name type="scientific">Rhizobium setariae</name>
    <dbReference type="NCBI Taxonomy" id="2801340"/>
    <lineage>
        <taxon>Bacteria</taxon>
        <taxon>Pseudomonadati</taxon>
        <taxon>Pseudomonadota</taxon>
        <taxon>Alphaproteobacteria</taxon>
        <taxon>Hyphomicrobiales</taxon>
        <taxon>Rhizobiaceae</taxon>
        <taxon>Rhizobium/Agrobacterium group</taxon>
        <taxon>Rhizobium</taxon>
    </lineage>
</organism>
<feature type="domain" description="NADP-dependent oxidoreductase" evidence="1">
    <location>
        <begin position="19"/>
        <end position="327"/>
    </location>
</feature>
<evidence type="ECO:0000313" key="2">
    <source>
        <dbReference type="EMBL" id="MBL0374296.1"/>
    </source>
</evidence>
<sequence length="339" mass="37648">MKASLKRKFGRGGLEVTAMGFGTAPLGNQFRAVPEEDARDVIQHAWDSGIRYFDTAPMYGHGLSEHRLGESLRAFPRDEYVLSTKVGRLLKPVPQGGLTSFFWVDMPPFEVIHDYGYDAIMRSFEDSMQRMGISRFDILFIHDIDTFTHGTELQKVHFRTAMDSGYKALEKLRSEGLVKAIGVGCNEWQVCEAALRERDFDCFLLAGRYTLLEQDALDTFLPLCEARDVSVVLGGGFNSGILATGAVKGAHYNYSEAGPEILDRVSRIEGVCKRYDVPLAAAALQFVLAHPAIATNIPGTRTSKHLDQNVALIERPIPADFWAELKKDGLIRQHAPTPA</sequence>
<dbReference type="InterPro" id="IPR036812">
    <property type="entry name" value="NAD(P)_OxRdtase_dom_sf"/>
</dbReference>
<comment type="caution">
    <text evidence="2">The sequence shown here is derived from an EMBL/GenBank/DDBJ whole genome shotgun (WGS) entry which is preliminary data.</text>
</comment>
<evidence type="ECO:0000259" key="1">
    <source>
        <dbReference type="Pfam" id="PF00248"/>
    </source>
</evidence>
<dbReference type="PANTHER" id="PTHR42686:SF1">
    <property type="entry name" value="GH17980P-RELATED"/>
    <property type="match status" value="1"/>
</dbReference>
<keyword evidence="3" id="KW-1185">Reference proteome</keyword>